<evidence type="ECO:0000256" key="2">
    <source>
        <dbReference type="ARBA" id="ARBA00006236"/>
    </source>
</evidence>
<feature type="transmembrane region" description="Helical" evidence="8">
    <location>
        <begin position="309"/>
        <end position="330"/>
    </location>
</feature>
<dbReference type="PROSITE" id="PS50850">
    <property type="entry name" value="MFS"/>
    <property type="match status" value="1"/>
</dbReference>
<feature type="transmembrane region" description="Helical" evidence="8">
    <location>
        <begin position="76"/>
        <end position="93"/>
    </location>
</feature>
<dbReference type="InterPro" id="IPR005829">
    <property type="entry name" value="Sugar_transporter_CS"/>
</dbReference>
<name>A0A238K7M1_9RHOB</name>
<evidence type="ECO:0000313" key="11">
    <source>
        <dbReference type="Proteomes" id="UP000220836"/>
    </source>
</evidence>
<dbReference type="GO" id="GO:0005886">
    <property type="term" value="C:plasma membrane"/>
    <property type="evidence" value="ECO:0007669"/>
    <property type="project" value="UniProtKB-SubCell"/>
</dbReference>
<feature type="domain" description="Major facilitator superfamily (MFS) profile" evidence="9">
    <location>
        <begin position="10"/>
        <end position="398"/>
    </location>
</feature>
<evidence type="ECO:0000256" key="7">
    <source>
        <dbReference type="ARBA" id="ARBA00023136"/>
    </source>
</evidence>
<gene>
    <name evidence="10" type="primary">bcr_1</name>
    <name evidence="10" type="ORF">PEV8663_01339</name>
</gene>
<dbReference type="RefSeq" id="WP_097803873.1">
    <property type="nucleotide sequence ID" value="NZ_FXYH01000004.1"/>
</dbReference>
<dbReference type="InterPro" id="IPR020846">
    <property type="entry name" value="MFS_dom"/>
</dbReference>
<accession>A0A238K7M1</accession>
<keyword evidence="8" id="KW-0997">Cell inner membrane</keyword>
<keyword evidence="11" id="KW-1185">Reference proteome</keyword>
<comment type="subcellular location">
    <subcellularLocation>
        <location evidence="8">Cell inner membrane</location>
        <topology evidence="8">Multi-pass membrane protein</topology>
    </subcellularLocation>
    <subcellularLocation>
        <location evidence="1">Cell membrane</location>
        <topology evidence="1">Multi-pass membrane protein</topology>
    </subcellularLocation>
</comment>
<dbReference type="EMBL" id="FXYH01000004">
    <property type="protein sequence ID" value="SMX38477.1"/>
    <property type="molecule type" value="Genomic_DNA"/>
</dbReference>
<dbReference type="OrthoDB" id="9800416at2"/>
<keyword evidence="3 8" id="KW-0813">Transport</keyword>
<dbReference type="InterPro" id="IPR036259">
    <property type="entry name" value="MFS_trans_sf"/>
</dbReference>
<reference evidence="10 11" key="1">
    <citation type="submission" date="2017-05" db="EMBL/GenBank/DDBJ databases">
        <authorList>
            <person name="Song R."/>
            <person name="Chenine A.L."/>
            <person name="Ruprecht R.M."/>
        </authorList>
    </citation>
    <scope>NUCLEOTIDE SEQUENCE [LARGE SCALE GENOMIC DNA]</scope>
    <source>
        <strain evidence="10 11">CECT 8663</strain>
    </source>
</reference>
<evidence type="ECO:0000259" key="9">
    <source>
        <dbReference type="PROSITE" id="PS50850"/>
    </source>
</evidence>
<evidence type="ECO:0000256" key="6">
    <source>
        <dbReference type="ARBA" id="ARBA00022989"/>
    </source>
</evidence>
<proteinExistence type="inferred from homology"/>
<protein>
    <recommendedName>
        <fullName evidence="8">Bcr/CflA family efflux transporter</fullName>
    </recommendedName>
</protein>
<keyword evidence="7 8" id="KW-0472">Membrane</keyword>
<feature type="transmembrane region" description="Helical" evidence="8">
    <location>
        <begin position="342"/>
        <end position="366"/>
    </location>
</feature>
<evidence type="ECO:0000256" key="8">
    <source>
        <dbReference type="RuleBase" id="RU365088"/>
    </source>
</evidence>
<dbReference type="InterPro" id="IPR004812">
    <property type="entry name" value="Efflux_drug-R_Bcr/CmlA"/>
</dbReference>
<dbReference type="Proteomes" id="UP000220836">
    <property type="component" value="Unassembled WGS sequence"/>
</dbReference>
<dbReference type="Gene3D" id="1.20.1720.10">
    <property type="entry name" value="Multidrug resistance protein D"/>
    <property type="match status" value="1"/>
</dbReference>
<dbReference type="PANTHER" id="PTHR23502">
    <property type="entry name" value="MAJOR FACILITATOR SUPERFAMILY"/>
    <property type="match status" value="1"/>
</dbReference>
<comment type="caution">
    <text evidence="8">Lacks conserved residue(s) required for the propagation of feature annotation.</text>
</comment>
<dbReference type="GO" id="GO:1990961">
    <property type="term" value="P:xenobiotic detoxification by transmembrane export across the plasma membrane"/>
    <property type="evidence" value="ECO:0007669"/>
    <property type="project" value="InterPro"/>
</dbReference>
<feature type="transmembrane region" description="Helical" evidence="8">
    <location>
        <begin position="372"/>
        <end position="394"/>
    </location>
</feature>
<organism evidence="10 11">
    <name type="scientific">Pelagimonas varians</name>
    <dbReference type="NCBI Taxonomy" id="696760"/>
    <lineage>
        <taxon>Bacteria</taxon>
        <taxon>Pseudomonadati</taxon>
        <taxon>Pseudomonadota</taxon>
        <taxon>Alphaproteobacteria</taxon>
        <taxon>Rhodobacterales</taxon>
        <taxon>Roseobacteraceae</taxon>
        <taxon>Pelagimonas</taxon>
    </lineage>
</organism>
<evidence type="ECO:0000256" key="3">
    <source>
        <dbReference type="ARBA" id="ARBA00022448"/>
    </source>
</evidence>
<evidence type="ECO:0000256" key="5">
    <source>
        <dbReference type="ARBA" id="ARBA00022692"/>
    </source>
</evidence>
<feature type="transmembrane region" description="Helical" evidence="8">
    <location>
        <begin position="44"/>
        <end position="64"/>
    </location>
</feature>
<feature type="transmembrane region" description="Helical" evidence="8">
    <location>
        <begin position="166"/>
        <end position="185"/>
    </location>
</feature>
<dbReference type="PANTHER" id="PTHR23502:SF132">
    <property type="entry name" value="POLYAMINE TRANSPORTER 2-RELATED"/>
    <property type="match status" value="1"/>
</dbReference>
<feature type="transmembrane region" description="Helical" evidence="8">
    <location>
        <begin position="12"/>
        <end position="32"/>
    </location>
</feature>
<comment type="similarity">
    <text evidence="2 8">Belongs to the major facilitator superfamily. Bcr/CmlA family.</text>
</comment>
<dbReference type="SUPFAM" id="SSF103473">
    <property type="entry name" value="MFS general substrate transporter"/>
    <property type="match status" value="1"/>
</dbReference>
<dbReference type="NCBIfam" id="TIGR00710">
    <property type="entry name" value="efflux_Bcr_CflA"/>
    <property type="match status" value="1"/>
</dbReference>
<sequence length="403" mass="43258">MRALPSKLEIISIIAMLFATIAFSIDAMLPALPEIAETLTPQDVNRAQFVVTSFVFGMGVGTLITGPLSDWLGRKPVVLGGGCLYIIAALIAAKSDSLEMLLVTRFVQGLGAAGPRVVSMAVLRDLFSGREMARTISFVMIIFTMVPAIAPLFGSILIAWSGWPAVFWSFAIFAGISSLWFALRLPETLPVDKRRPFTARSLWSATCDMFRNPVVRLSIVAQGFCFAILFSMVSMVQPVYDEVFGRADSFPYWFGGVAVLAGTSGFVNATLVMRVGMRRLVSGILRAQMLFSSVMLGSVIMGISGDAAFYTFVIWQTTVFFQVGLTLGNLNAIAMEPMGNIAGLAASIMGFIATVVAVLLAAPISLSFSGTITPLVLGILTYTAFALITMLFMAKAERSHASA</sequence>
<dbReference type="CDD" id="cd17320">
    <property type="entry name" value="MFS_MdfA_MDR_like"/>
    <property type="match status" value="1"/>
</dbReference>
<keyword evidence="5 8" id="KW-0812">Transmembrane</keyword>
<feature type="transmembrane region" description="Helical" evidence="8">
    <location>
        <begin position="219"/>
        <end position="240"/>
    </location>
</feature>
<keyword evidence="4" id="KW-1003">Cell membrane</keyword>
<feature type="transmembrane region" description="Helical" evidence="8">
    <location>
        <begin position="284"/>
        <end position="303"/>
    </location>
</feature>
<evidence type="ECO:0000256" key="1">
    <source>
        <dbReference type="ARBA" id="ARBA00004651"/>
    </source>
</evidence>
<dbReference type="Pfam" id="PF07690">
    <property type="entry name" value="MFS_1"/>
    <property type="match status" value="1"/>
</dbReference>
<dbReference type="GO" id="GO:0042910">
    <property type="term" value="F:xenobiotic transmembrane transporter activity"/>
    <property type="evidence" value="ECO:0007669"/>
    <property type="project" value="InterPro"/>
</dbReference>
<dbReference type="PROSITE" id="PS00216">
    <property type="entry name" value="SUGAR_TRANSPORT_1"/>
    <property type="match status" value="1"/>
</dbReference>
<keyword evidence="6 8" id="KW-1133">Transmembrane helix</keyword>
<evidence type="ECO:0000313" key="10">
    <source>
        <dbReference type="EMBL" id="SMX38477.1"/>
    </source>
</evidence>
<dbReference type="InterPro" id="IPR011701">
    <property type="entry name" value="MFS"/>
</dbReference>
<feature type="transmembrane region" description="Helical" evidence="8">
    <location>
        <begin position="252"/>
        <end position="272"/>
    </location>
</feature>
<evidence type="ECO:0000256" key="4">
    <source>
        <dbReference type="ARBA" id="ARBA00022475"/>
    </source>
</evidence>
<dbReference type="AlphaFoldDB" id="A0A238K7M1"/>
<feature type="transmembrane region" description="Helical" evidence="8">
    <location>
        <begin position="135"/>
        <end position="160"/>
    </location>
</feature>